<name>A0A9J7MAG3_BRAFL</name>
<dbReference type="Pfam" id="PF02931">
    <property type="entry name" value="Neur_chan_LBD"/>
    <property type="match status" value="1"/>
</dbReference>
<evidence type="ECO:0000256" key="9">
    <source>
        <dbReference type="ARBA" id="ARBA00023136"/>
    </source>
</evidence>
<evidence type="ECO:0000256" key="1">
    <source>
        <dbReference type="ARBA" id="ARBA00004141"/>
    </source>
</evidence>
<dbReference type="GO" id="GO:0005254">
    <property type="term" value="F:chloride channel activity"/>
    <property type="evidence" value="ECO:0007669"/>
    <property type="project" value="UniProtKB-KW"/>
</dbReference>
<feature type="transmembrane region" description="Helical" evidence="13">
    <location>
        <begin position="467"/>
        <end position="485"/>
    </location>
</feature>
<feature type="chain" id="PRO_5039938988" evidence="14">
    <location>
        <begin position="25"/>
        <end position="486"/>
    </location>
</feature>
<comment type="subcellular location">
    <subcellularLocation>
        <location evidence="2">Cell membrane</location>
    </subcellularLocation>
    <subcellularLocation>
        <location evidence="1">Membrane</location>
        <topology evidence="1">Multi-pass membrane protein</topology>
    </subcellularLocation>
</comment>
<dbReference type="GO" id="GO:0034707">
    <property type="term" value="C:chloride channel complex"/>
    <property type="evidence" value="ECO:0007669"/>
    <property type="project" value="UniProtKB-KW"/>
</dbReference>
<evidence type="ECO:0000256" key="3">
    <source>
        <dbReference type="ARBA" id="ARBA00022448"/>
    </source>
</evidence>
<keyword evidence="12" id="KW-0407">Ion channel</keyword>
<dbReference type="InterPro" id="IPR006029">
    <property type="entry name" value="Neurotrans-gated_channel_TM"/>
</dbReference>
<evidence type="ECO:0000256" key="11">
    <source>
        <dbReference type="ARBA" id="ARBA00023214"/>
    </source>
</evidence>
<dbReference type="InterPro" id="IPR036734">
    <property type="entry name" value="Neur_chan_lig-bd_sf"/>
</dbReference>
<dbReference type="Gene3D" id="1.20.58.390">
    <property type="entry name" value="Neurotransmitter-gated ion-channel transmembrane domain"/>
    <property type="match status" value="1"/>
</dbReference>
<dbReference type="GO" id="GO:1902476">
    <property type="term" value="P:chloride transmembrane transport"/>
    <property type="evidence" value="ECO:0000318"/>
    <property type="project" value="GO_Central"/>
</dbReference>
<dbReference type="InterPro" id="IPR006028">
    <property type="entry name" value="GABAA/Glycine_rcpt"/>
</dbReference>
<dbReference type="AlphaFoldDB" id="A0A9J7MAG3"/>
<keyword evidence="3" id="KW-0813">Transport</keyword>
<evidence type="ECO:0000256" key="4">
    <source>
        <dbReference type="ARBA" id="ARBA00022475"/>
    </source>
</evidence>
<keyword evidence="11" id="KW-0868">Chloride</keyword>
<evidence type="ECO:0000256" key="5">
    <source>
        <dbReference type="ARBA" id="ARBA00022692"/>
    </source>
</evidence>
<dbReference type="InterPro" id="IPR006202">
    <property type="entry name" value="Neur_chan_lig-bd"/>
</dbReference>
<dbReference type="OMA" id="EGSESCY"/>
<evidence type="ECO:0000313" key="17">
    <source>
        <dbReference type="Proteomes" id="UP000001554"/>
    </source>
</evidence>
<evidence type="ECO:0000256" key="7">
    <source>
        <dbReference type="ARBA" id="ARBA00022989"/>
    </source>
</evidence>
<dbReference type="PRINTS" id="PR00253">
    <property type="entry name" value="GABAARECEPTR"/>
</dbReference>
<dbReference type="InterPro" id="IPR036719">
    <property type="entry name" value="Neuro-gated_channel_TM_sf"/>
</dbReference>
<dbReference type="SUPFAM" id="SSF63712">
    <property type="entry name" value="Nicotinic receptor ligand binding domain-like"/>
    <property type="match status" value="1"/>
</dbReference>
<dbReference type="Gene3D" id="2.70.170.10">
    <property type="entry name" value="Neurotransmitter-gated ion-channel ligand-binding domain"/>
    <property type="match status" value="1"/>
</dbReference>
<sequence>MTVKSASRNLLLLLLLIHTEATSGETIGKQKSDDVEDEFRSSKTRFDGHSTLPHVIRIPEDYDNTTRPSSSVVDIGCAAYIASLGPFLERSMKFEISFYLYCQWTDPRLNISAVIAYVDETDRKIWRPQIWPDPMSGAARADFFDKPYVTPGGLVMDGLRYTIEATCLMTFYNYPHDKQFCNVPIYLRGGVVATWKLPPLWVKTDSAISINMQRVRSMFRLDHMESLSYIYSNMFPEETCIYQKDLCNYEGSESCYRSGLRCSEAENQNNALCIKCNMFGGRCKSYKTPNCSSVIEKVTPLNVYLTTLEFRFKFTRRLSYHLLKTYVPSFCVVGMSWVSFWIDPSSAPARTGLGVTTVLTIVTLSGKVEPAPELNYIRAIDVWMLGCKLFVILALLEYACVNFTVRTQTRKIDKILDGVHQQSSISEGKPEVTLSAQEEHGNETSLNDQLTQLANKRNYSMDHVSRVLFPAAYFVFVCTYFVAYMY</sequence>
<dbReference type="PROSITE" id="PS00236">
    <property type="entry name" value="NEUROTR_ION_CHANNEL"/>
    <property type="match status" value="1"/>
</dbReference>
<evidence type="ECO:0000313" key="18">
    <source>
        <dbReference type="RefSeq" id="XP_035697290.1"/>
    </source>
</evidence>
<dbReference type="Proteomes" id="UP000001554">
    <property type="component" value="Chromosome 14"/>
</dbReference>
<protein>
    <submittedName>
        <fullName evidence="18">Glutamate-gated chloride channel-like</fullName>
    </submittedName>
</protein>
<dbReference type="OrthoDB" id="10425797at2759"/>
<dbReference type="CDD" id="cd19049">
    <property type="entry name" value="LGIC_TM_anion"/>
    <property type="match status" value="1"/>
</dbReference>
<keyword evidence="8" id="KW-0406">Ion transport</keyword>
<keyword evidence="5 13" id="KW-0812">Transmembrane</keyword>
<keyword evidence="4" id="KW-1003">Cell membrane</keyword>
<evidence type="ECO:0000256" key="2">
    <source>
        <dbReference type="ARBA" id="ARBA00004236"/>
    </source>
</evidence>
<evidence type="ECO:0000256" key="12">
    <source>
        <dbReference type="ARBA" id="ARBA00023303"/>
    </source>
</evidence>
<dbReference type="InterPro" id="IPR038050">
    <property type="entry name" value="Neuro_actylchol_rec"/>
</dbReference>
<dbReference type="GO" id="GO:0005231">
    <property type="term" value="F:excitatory extracellular ligand-gated monoatomic ion channel activity"/>
    <property type="evidence" value="ECO:0000318"/>
    <property type="project" value="GO_Central"/>
</dbReference>
<accession>A0A9J7MAG3</accession>
<dbReference type="Pfam" id="PF02932">
    <property type="entry name" value="Neur_chan_memb"/>
    <property type="match status" value="1"/>
</dbReference>
<dbReference type="GO" id="GO:0005886">
    <property type="term" value="C:plasma membrane"/>
    <property type="evidence" value="ECO:0007669"/>
    <property type="project" value="UniProtKB-SubCell"/>
</dbReference>
<reference evidence="18" key="2">
    <citation type="submission" date="2025-08" db="UniProtKB">
        <authorList>
            <consortium name="RefSeq"/>
        </authorList>
    </citation>
    <scope>IDENTIFICATION</scope>
    <source>
        <strain evidence="18">S238N-H82</strain>
        <tissue evidence="18">Testes</tissue>
    </source>
</reference>
<feature type="transmembrane region" description="Helical" evidence="13">
    <location>
        <begin position="382"/>
        <end position="405"/>
    </location>
</feature>
<organism evidence="17 18">
    <name type="scientific">Branchiostoma floridae</name>
    <name type="common">Florida lancelet</name>
    <name type="synonym">Amphioxus</name>
    <dbReference type="NCBI Taxonomy" id="7739"/>
    <lineage>
        <taxon>Eukaryota</taxon>
        <taxon>Metazoa</taxon>
        <taxon>Chordata</taxon>
        <taxon>Cephalochordata</taxon>
        <taxon>Leptocardii</taxon>
        <taxon>Amphioxiformes</taxon>
        <taxon>Branchiostomatidae</taxon>
        <taxon>Branchiostoma</taxon>
    </lineage>
</organism>
<evidence type="ECO:0000259" key="15">
    <source>
        <dbReference type="Pfam" id="PF02931"/>
    </source>
</evidence>
<dbReference type="GeneID" id="118430490"/>
<keyword evidence="9 13" id="KW-0472">Membrane</keyword>
<feature type="domain" description="Neurotransmitter-gated ion-channel transmembrane" evidence="16">
    <location>
        <begin position="325"/>
        <end position="410"/>
    </location>
</feature>
<evidence type="ECO:0000256" key="6">
    <source>
        <dbReference type="ARBA" id="ARBA00022729"/>
    </source>
</evidence>
<reference evidence="17" key="1">
    <citation type="journal article" date="2020" name="Nat. Ecol. Evol.">
        <title>Deeply conserved synteny resolves early events in vertebrate evolution.</title>
        <authorList>
            <person name="Simakov O."/>
            <person name="Marletaz F."/>
            <person name="Yue J.X."/>
            <person name="O'Connell B."/>
            <person name="Jenkins J."/>
            <person name="Brandt A."/>
            <person name="Calef R."/>
            <person name="Tung C.H."/>
            <person name="Huang T.K."/>
            <person name="Schmutz J."/>
            <person name="Satoh N."/>
            <person name="Yu J.K."/>
            <person name="Putnam N.H."/>
            <person name="Green R.E."/>
            <person name="Rokhsar D.S."/>
        </authorList>
    </citation>
    <scope>NUCLEOTIDE SEQUENCE [LARGE SCALE GENOMIC DNA]</scope>
    <source>
        <strain evidence="17">S238N-H82</strain>
    </source>
</reference>
<keyword evidence="7 13" id="KW-1133">Transmembrane helix</keyword>
<dbReference type="PANTHER" id="PTHR18945">
    <property type="entry name" value="NEUROTRANSMITTER GATED ION CHANNEL"/>
    <property type="match status" value="1"/>
</dbReference>
<evidence type="ECO:0000256" key="10">
    <source>
        <dbReference type="ARBA" id="ARBA00023173"/>
    </source>
</evidence>
<feature type="domain" description="Neurotransmitter-gated ion-channel ligand-binding" evidence="15">
    <location>
        <begin position="59"/>
        <end position="183"/>
    </location>
</feature>
<proteinExistence type="predicted"/>
<dbReference type="GO" id="GO:0004888">
    <property type="term" value="F:transmembrane signaling receptor activity"/>
    <property type="evidence" value="ECO:0007669"/>
    <property type="project" value="InterPro"/>
</dbReference>
<dbReference type="SUPFAM" id="SSF90112">
    <property type="entry name" value="Neurotransmitter-gated ion-channel transmembrane pore"/>
    <property type="match status" value="1"/>
</dbReference>
<dbReference type="RefSeq" id="XP_035697290.1">
    <property type="nucleotide sequence ID" value="XM_035841397.1"/>
</dbReference>
<evidence type="ECO:0000256" key="13">
    <source>
        <dbReference type="SAM" id="Phobius"/>
    </source>
</evidence>
<keyword evidence="17" id="KW-1185">Reference proteome</keyword>
<evidence type="ECO:0000256" key="14">
    <source>
        <dbReference type="SAM" id="SignalP"/>
    </source>
</evidence>
<evidence type="ECO:0000259" key="16">
    <source>
        <dbReference type="Pfam" id="PF02932"/>
    </source>
</evidence>
<dbReference type="InterPro" id="IPR006201">
    <property type="entry name" value="Neur_channel"/>
</dbReference>
<dbReference type="InterPro" id="IPR018000">
    <property type="entry name" value="Neurotransmitter_ion_chnl_CS"/>
</dbReference>
<keyword evidence="6 14" id="KW-0732">Signal</keyword>
<dbReference type="KEGG" id="bfo:118430490"/>
<feature type="signal peptide" evidence="14">
    <location>
        <begin position="1"/>
        <end position="24"/>
    </location>
</feature>
<gene>
    <name evidence="18" type="primary">LOC118430490</name>
</gene>
<keyword evidence="10" id="KW-0869">Chloride channel</keyword>
<dbReference type="GO" id="GO:0098794">
    <property type="term" value="C:postsynapse"/>
    <property type="evidence" value="ECO:0007669"/>
    <property type="project" value="GOC"/>
</dbReference>
<evidence type="ECO:0000256" key="8">
    <source>
        <dbReference type="ARBA" id="ARBA00023065"/>
    </source>
</evidence>